<gene>
    <name evidence="1" type="ORF">M513_02186</name>
</gene>
<proteinExistence type="predicted"/>
<protein>
    <submittedName>
        <fullName evidence="1">Uncharacterized protein</fullName>
    </submittedName>
</protein>
<evidence type="ECO:0000313" key="1">
    <source>
        <dbReference type="EMBL" id="KFD56929.1"/>
    </source>
</evidence>
<dbReference type="Proteomes" id="UP000030764">
    <property type="component" value="Unassembled WGS sequence"/>
</dbReference>
<sequence>MRPSAELATTAVSENWGQETEDKYEKLTFLLLCVRRIFMLCMLHVMLRNLRYCYGLISTIKKQMCGSGVFLKQFFSSTAAETSDCKCVCLLLPGFGCQVSYREKSKFKLFYCTRGVAETARRVNQAIVQSPDNAQLS</sequence>
<keyword evidence="2" id="KW-1185">Reference proteome</keyword>
<name>A0A085MI83_9BILA</name>
<evidence type="ECO:0000313" key="2">
    <source>
        <dbReference type="Proteomes" id="UP000030764"/>
    </source>
</evidence>
<organism evidence="1 2">
    <name type="scientific">Trichuris suis</name>
    <name type="common">pig whipworm</name>
    <dbReference type="NCBI Taxonomy" id="68888"/>
    <lineage>
        <taxon>Eukaryota</taxon>
        <taxon>Metazoa</taxon>
        <taxon>Ecdysozoa</taxon>
        <taxon>Nematoda</taxon>
        <taxon>Enoplea</taxon>
        <taxon>Dorylaimia</taxon>
        <taxon>Trichinellida</taxon>
        <taxon>Trichuridae</taxon>
        <taxon>Trichuris</taxon>
    </lineage>
</organism>
<dbReference type="AlphaFoldDB" id="A0A085MI83"/>
<dbReference type="EMBL" id="KL363191">
    <property type="protein sequence ID" value="KFD56929.1"/>
    <property type="molecule type" value="Genomic_DNA"/>
</dbReference>
<reference evidence="1 2" key="1">
    <citation type="journal article" date="2014" name="Nat. Genet.">
        <title>Genome and transcriptome of the porcine whipworm Trichuris suis.</title>
        <authorList>
            <person name="Jex A.R."/>
            <person name="Nejsum P."/>
            <person name="Schwarz E.M."/>
            <person name="Hu L."/>
            <person name="Young N.D."/>
            <person name="Hall R.S."/>
            <person name="Korhonen P.K."/>
            <person name="Liao S."/>
            <person name="Thamsborg S."/>
            <person name="Xia J."/>
            <person name="Xu P."/>
            <person name="Wang S."/>
            <person name="Scheerlinck J.P."/>
            <person name="Hofmann A."/>
            <person name="Sternberg P.W."/>
            <person name="Wang J."/>
            <person name="Gasser R.B."/>
        </authorList>
    </citation>
    <scope>NUCLEOTIDE SEQUENCE [LARGE SCALE GENOMIC DNA]</scope>
    <source>
        <strain evidence="1">DCEP-RM93M</strain>
    </source>
</reference>
<accession>A0A085MI83</accession>